<comment type="caution">
    <text evidence="2">The sequence shown here is derived from an EMBL/GenBank/DDBJ whole genome shotgun (WGS) entry which is preliminary data.</text>
</comment>
<accession>A0A3A1PB12</accession>
<dbReference type="GO" id="GO:0015562">
    <property type="term" value="F:efflux transmembrane transporter activity"/>
    <property type="evidence" value="ECO:0007669"/>
    <property type="project" value="InterPro"/>
</dbReference>
<dbReference type="Pfam" id="PF02321">
    <property type="entry name" value="OEP"/>
    <property type="match status" value="1"/>
</dbReference>
<gene>
    <name evidence="2" type="ORF">D2V17_04055</name>
</gene>
<evidence type="ECO:0000256" key="1">
    <source>
        <dbReference type="ARBA" id="ARBA00007613"/>
    </source>
</evidence>
<protein>
    <submittedName>
        <fullName evidence="2">RND transporter</fullName>
    </submittedName>
</protein>
<reference evidence="2 3" key="1">
    <citation type="submission" date="2018-08" db="EMBL/GenBank/DDBJ databases">
        <title>Erythrobacter zhengii sp.nov., a bacterium isolated from deep-sea sediment.</title>
        <authorList>
            <person name="Fang C."/>
            <person name="Wu Y.-H."/>
            <person name="Sun C."/>
            <person name="Wang H."/>
            <person name="Cheng H."/>
            <person name="Meng F.-X."/>
            <person name="Wang C.-S."/>
            <person name="Xu X.-W."/>
        </authorList>
    </citation>
    <scope>NUCLEOTIDE SEQUENCE [LARGE SCALE GENOMIC DNA]</scope>
    <source>
        <strain evidence="2 3">CCTCC AB 2015396</strain>
    </source>
</reference>
<dbReference type="PANTHER" id="PTHR30203">
    <property type="entry name" value="OUTER MEMBRANE CATION EFFLUX PROTEIN"/>
    <property type="match status" value="1"/>
</dbReference>
<sequence>VARAQLLPLVRLTGSIGTGPVTAGNLFDLVTGGLVGSISQLLFDGGRTAAQVDSAEAAAEAALAQWEGAILSALEEVESAGVARRTADERVTINEEALDAANNSAILARSQYEAGLIDFRTLLTAESALLSARNQLVTAEADRASAFVQLTQALGGGWSDDAYDFPLSGSAQSPSDRTDP</sequence>
<dbReference type="EMBL" id="QXFM01000032">
    <property type="protein sequence ID" value="RIV90693.1"/>
    <property type="molecule type" value="Genomic_DNA"/>
</dbReference>
<dbReference type="InterPro" id="IPR003423">
    <property type="entry name" value="OMP_efflux"/>
</dbReference>
<dbReference type="AlphaFoldDB" id="A0A3A1PB12"/>
<comment type="similarity">
    <text evidence="1">Belongs to the outer membrane factor (OMF) (TC 1.B.17) family.</text>
</comment>
<evidence type="ECO:0000313" key="3">
    <source>
        <dbReference type="Proteomes" id="UP000265366"/>
    </source>
</evidence>
<dbReference type="SUPFAM" id="SSF56954">
    <property type="entry name" value="Outer membrane efflux proteins (OEP)"/>
    <property type="match status" value="1"/>
</dbReference>
<feature type="non-terminal residue" evidence="2">
    <location>
        <position position="1"/>
    </location>
</feature>
<name>A0A3A1PB12_9SPHN</name>
<dbReference type="Gene3D" id="2.20.200.10">
    <property type="entry name" value="Outer membrane efflux proteins (OEP)"/>
    <property type="match status" value="1"/>
</dbReference>
<organism evidence="2 3">
    <name type="scientific">Aurantiacibacter xanthus</name>
    <dbReference type="NCBI Taxonomy" id="1784712"/>
    <lineage>
        <taxon>Bacteria</taxon>
        <taxon>Pseudomonadati</taxon>
        <taxon>Pseudomonadota</taxon>
        <taxon>Alphaproteobacteria</taxon>
        <taxon>Sphingomonadales</taxon>
        <taxon>Erythrobacteraceae</taxon>
        <taxon>Aurantiacibacter</taxon>
    </lineage>
</organism>
<dbReference type="Gene3D" id="1.20.1600.10">
    <property type="entry name" value="Outer membrane efflux proteins (OEP)"/>
    <property type="match status" value="1"/>
</dbReference>
<keyword evidence="3" id="KW-1185">Reference proteome</keyword>
<dbReference type="PANTHER" id="PTHR30203:SF32">
    <property type="entry name" value="CATION EFFLUX SYSTEM PROTEIN CUSC"/>
    <property type="match status" value="1"/>
</dbReference>
<dbReference type="InterPro" id="IPR010131">
    <property type="entry name" value="MdtP/NodT-like"/>
</dbReference>
<dbReference type="RefSeq" id="WP_191229071.1">
    <property type="nucleotide sequence ID" value="NZ_QXFM01000032.1"/>
</dbReference>
<proteinExistence type="inferred from homology"/>
<dbReference type="Proteomes" id="UP000265366">
    <property type="component" value="Unassembled WGS sequence"/>
</dbReference>
<evidence type="ECO:0000313" key="2">
    <source>
        <dbReference type="EMBL" id="RIV90693.1"/>
    </source>
</evidence>